<organism evidence="3 4">
    <name type="scientific">Noviherbaspirillum autotrophicum</name>
    <dbReference type="NCBI Taxonomy" id="709839"/>
    <lineage>
        <taxon>Bacteria</taxon>
        <taxon>Pseudomonadati</taxon>
        <taxon>Pseudomonadota</taxon>
        <taxon>Betaproteobacteria</taxon>
        <taxon>Burkholderiales</taxon>
        <taxon>Oxalobacteraceae</taxon>
        <taxon>Noviherbaspirillum</taxon>
    </lineage>
</organism>
<dbReference type="GO" id="GO:0090313">
    <property type="term" value="P:regulation of protein targeting to membrane"/>
    <property type="evidence" value="ECO:0007669"/>
    <property type="project" value="TreeGrafter"/>
</dbReference>
<dbReference type="EMBL" id="JWJG01000028">
    <property type="protein sequence ID" value="KIF83458.1"/>
    <property type="molecule type" value="Genomic_DNA"/>
</dbReference>
<dbReference type="PANTHER" id="PTHR30441:SF9">
    <property type="entry name" value="ASMA FAMILY PROTEIN YHJG"/>
    <property type="match status" value="1"/>
</dbReference>
<evidence type="ECO:0000313" key="4">
    <source>
        <dbReference type="Proteomes" id="UP000031572"/>
    </source>
</evidence>
<feature type="domain" description="AsmA" evidence="2">
    <location>
        <begin position="2"/>
        <end position="543"/>
    </location>
</feature>
<keyword evidence="1" id="KW-0472">Membrane</keyword>
<keyword evidence="1" id="KW-0812">Transmembrane</keyword>
<proteinExistence type="predicted"/>
<evidence type="ECO:0000259" key="2">
    <source>
        <dbReference type="Pfam" id="PF05170"/>
    </source>
</evidence>
<dbReference type="InterPro" id="IPR007844">
    <property type="entry name" value="AsmA"/>
</dbReference>
<reference evidence="3 4" key="1">
    <citation type="submission" date="2014-12" db="EMBL/GenBank/DDBJ databases">
        <title>Denitrispirillum autotrophicum gen. nov., sp. nov., Denitrifying, Facultatively Autotrophic Bacteria Isolated from Rice Paddy Soil.</title>
        <authorList>
            <person name="Ishii S."/>
            <person name="Ashida N."/>
            <person name="Ohno H."/>
            <person name="Otsuka S."/>
            <person name="Yokota A."/>
            <person name="Senoo K."/>
        </authorList>
    </citation>
    <scope>NUCLEOTIDE SEQUENCE [LARGE SCALE GENOMIC DNA]</scope>
    <source>
        <strain evidence="3 4">TSA66</strain>
    </source>
</reference>
<evidence type="ECO:0000256" key="1">
    <source>
        <dbReference type="SAM" id="Phobius"/>
    </source>
</evidence>
<sequence>MLTWSGGGLLAILVIAVVVLLNFDWNSIKPWISTRVSESTGRHFDIRGDLSLTWHAPQGAQGGWRDWIPWPRLNAKDVIFGNPDWATEPTMAQARQVTFSVSPLALLRHDIVIPSLALDEPRLFLQRAKDGRNNWTFQSSGKASAWRLDLQRLILSKGSLHLVDVIKRADIRAQIDTLGGDGSDYRIGWKVAGTFNGEPVSGNGRAGSVLSLREQKAKYPIDATVHIGKTTIDAEGTLTEPTKLGVLDLRLKLSGVSMAQLYPIIHVVLPETPPFSTEGHLQGALNDLGGDWRYEKFSGKVGSSDLSGSLYFKARKPRPLLEGTVESSYLNFKDLAPLVGADSEKSKEQRNAKVDQPKDKALPVETFKTDRLASIDADVQFTGRKIVREKQLPIDHLVTRIQLQDGELTLAPLKFGIAGGNLVSNLKILGKSKPMKAELKLTARHLKLKQMFPTVKEMQASLGEINGEAALSATGNSVAALLGSSDGEIRAVINQGTVSKLLLEEMGLNIGTIIATKLFGDKQVQINCAVNDFKVENGTMQTRAFVIDTQDATIYVNGQINLAKEQLALEIRPDSKGMRLISLRSPLYVKGSFKHPDVGVDKGVLAAKAGGAIALGVLAPVASALIPLINVGPGEKSECGSLLAQAGEKPVAAAPNAGEQASGR</sequence>
<feature type="transmembrane region" description="Helical" evidence="1">
    <location>
        <begin position="6"/>
        <end position="25"/>
    </location>
</feature>
<dbReference type="Pfam" id="PF05170">
    <property type="entry name" value="AsmA"/>
    <property type="match status" value="1"/>
</dbReference>
<gene>
    <name evidence="3" type="ORF">TSA66_02980</name>
</gene>
<keyword evidence="1" id="KW-1133">Transmembrane helix</keyword>
<dbReference type="AlphaFoldDB" id="A0A0C1Y951"/>
<dbReference type="Proteomes" id="UP000031572">
    <property type="component" value="Unassembled WGS sequence"/>
</dbReference>
<protein>
    <recommendedName>
        <fullName evidence="2">AsmA domain-containing protein</fullName>
    </recommendedName>
</protein>
<dbReference type="PANTHER" id="PTHR30441">
    <property type="entry name" value="DUF748 DOMAIN-CONTAINING PROTEIN"/>
    <property type="match status" value="1"/>
</dbReference>
<dbReference type="STRING" id="709839.TSA66_02980"/>
<comment type="caution">
    <text evidence="3">The sequence shown here is derived from an EMBL/GenBank/DDBJ whole genome shotgun (WGS) entry which is preliminary data.</text>
</comment>
<evidence type="ECO:0000313" key="3">
    <source>
        <dbReference type="EMBL" id="KIF83458.1"/>
    </source>
</evidence>
<name>A0A0C1Y951_9BURK</name>
<accession>A0A0C1Y951</accession>
<keyword evidence="4" id="KW-1185">Reference proteome</keyword>
<dbReference type="GO" id="GO:0005886">
    <property type="term" value="C:plasma membrane"/>
    <property type="evidence" value="ECO:0007669"/>
    <property type="project" value="TreeGrafter"/>
</dbReference>
<dbReference type="InterPro" id="IPR052894">
    <property type="entry name" value="AsmA-related"/>
</dbReference>